<organism evidence="2 3">
    <name type="scientific">Nonomuraea pusilla</name>
    <dbReference type="NCBI Taxonomy" id="46177"/>
    <lineage>
        <taxon>Bacteria</taxon>
        <taxon>Bacillati</taxon>
        <taxon>Actinomycetota</taxon>
        <taxon>Actinomycetes</taxon>
        <taxon>Streptosporangiales</taxon>
        <taxon>Streptosporangiaceae</taxon>
        <taxon>Nonomuraea</taxon>
    </lineage>
</organism>
<feature type="transmembrane region" description="Helical" evidence="1">
    <location>
        <begin position="52"/>
        <end position="70"/>
    </location>
</feature>
<accession>A0A1H7ZUW2</accession>
<proteinExistence type="predicted"/>
<feature type="transmembrane region" description="Helical" evidence="1">
    <location>
        <begin position="140"/>
        <end position="159"/>
    </location>
</feature>
<dbReference type="OrthoDB" id="4938257at2"/>
<dbReference type="Proteomes" id="UP000198953">
    <property type="component" value="Unassembled WGS sequence"/>
</dbReference>
<feature type="transmembrane region" description="Helical" evidence="1">
    <location>
        <begin position="77"/>
        <end position="95"/>
    </location>
</feature>
<sequence length="320" mass="31871">MNASRPVWPGRALALCFALAAAVFPGFGTIDLAVPVAAPSPAFAQGVMLEGGWGLVLSLLVAVPFLVVFLDPAAWAVALGQVAVVGAVIGVAGVLAGRPGFLVVTAALGLGAGLLAAMLRGRTGPGAPRTRRARAGASRTWHLALASVPFAGAGAALVLGAAPTAAWLGVVGAVAALAVVLSRLPADPSPRRWRPLVLGSVGALPWTWYAADMIEAAVEGREPVDVTMGLDHWPMQAALGLALVALAAWGHPVPAATGGIAAVAFGVLAVAHPGHPASPGPVWGGAALVWGLAVLPVRVALTGPAQAPRVAPESRKISGQ</sequence>
<dbReference type="EMBL" id="FOBF01000015">
    <property type="protein sequence ID" value="SEM62220.1"/>
    <property type="molecule type" value="Genomic_DNA"/>
</dbReference>
<reference evidence="2 3" key="1">
    <citation type="submission" date="2016-10" db="EMBL/GenBank/DDBJ databases">
        <authorList>
            <person name="de Groot N.N."/>
        </authorList>
    </citation>
    <scope>NUCLEOTIDE SEQUENCE [LARGE SCALE GENOMIC DNA]</scope>
    <source>
        <strain evidence="2 3">DSM 43357</strain>
    </source>
</reference>
<keyword evidence="1" id="KW-0472">Membrane</keyword>
<feature type="transmembrane region" description="Helical" evidence="1">
    <location>
        <begin position="101"/>
        <end position="119"/>
    </location>
</feature>
<keyword evidence="1" id="KW-0812">Transmembrane</keyword>
<name>A0A1H7ZUW2_9ACTN</name>
<evidence type="ECO:0000313" key="3">
    <source>
        <dbReference type="Proteomes" id="UP000198953"/>
    </source>
</evidence>
<feature type="transmembrane region" description="Helical" evidence="1">
    <location>
        <begin position="165"/>
        <end position="184"/>
    </location>
</feature>
<keyword evidence="1" id="KW-1133">Transmembrane helix</keyword>
<keyword evidence="3" id="KW-1185">Reference proteome</keyword>
<feature type="transmembrane region" description="Helical" evidence="1">
    <location>
        <begin position="282"/>
        <end position="301"/>
    </location>
</feature>
<feature type="transmembrane region" description="Helical" evidence="1">
    <location>
        <begin position="237"/>
        <end position="270"/>
    </location>
</feature>
<dbReference type="AlphaFoldDB" id="A0A1H7ZUW2"/>
<dbReference type="STRING" id="46177.SAMN05660976_05636"/>
<evidence type="ECO:0000313" key="2">
    <source>
        <dbReference type="EMBL" id="SEM62220.1"/>
    </source>
</evidence>
<evidence type="ECO:0000256" key="1">
    <source>
        <dbReference type="SAM" id="Phobius"/>
    </source>
</evidence>
<protein>
    <submittedName>
        <fullName evidence="2">Uncharacterized protein</fullName>
    </submittedName>
</protein>
<dbReference type="RefSeq" id="WP_091103702.1">
    <property type="nucleotide sequence ID" value="NZ_FOBF01000015.1"/>
</dbReference>
<gene>
    <name evidence="2" type="ORF">SAMN05660976_05636</name>
</gene>